<organism evidence="2 3">
    <name type="scientific">candidate division CPR2 bacterium GW2011_GWC2_39_10</name>
    <dbReference type="NCBI Taxonomy" id="1618345"/>
    <lineage>
        <taxon>Bacteria</taxon>
        <taxon>Bacteria division CPR2</taxon>
    </lineage>
</organism>
<evidence type="ECO:0000256" key="1">
    <source>
        <dbReference type="SAM" id="Phobius"/>
    </source>
</evidence>
<keyword evidence="1" id="KW-0472">Membrane</keyword>
<keyword evidence="1" id="KW-1133">Transmembrane helix</keyword>
<feature type="transmembrane region" description="Helical" evidence="1">
    <location>
        <begin position="120"/>
        <end position="141"/>
    </location>
</feature>
<reference evidence="2 3" key="1">
    <citation type="journal article" date="2015" name="Nature">
        <title>rRNA introns, odd ribosomes, and small enigmatic genomes across a large radiation of phyla.</title>
        <authorList>
            <person name="Brown C.T."/>
            <person name="Hug L.A."/>
            <person name="Thomas B.C."/>
            <person name="Sharon I."/>
            <person name="Castelle C.J."/>
            <person name="Singh A."/>
            <person name="Wilkins M.J."/>
            <person name="Williams K.H."/>
            <person name="Banfield J.F."/>
        </authorList>
    </citation>
    <scope>NUCLEOTIDE SEQUENCE [LARGE SCALE GENOMIC DNA]</scope>
</reference>
<keyword evidence="1" id="KW-0812">Transmembrane</keyword>
<dbReference type="AlphaFoldDB" id="A0A0G0P9C1"/>
<accession>A0A0G0P9C1</accession>
<feature type="transmembrane region" description="Helical" evidence="1">
    <location>
        <begin position="27"/>
        <end position="49"/>
    </location>
</feature>
<dbReference type="Gene3D" id="1.10.287.1260">
    <property type="match status" value="1"/>
</dbReference>
<dbReference type="Pfam" id="PF05552">
    <property type="entry name" value="MS_channel_1st_1"/>
    <property type="match status" value="2"/>
</dbReference>
<dbReference type="InterPro" id="IPR008910">
    <property type="entry name" value="MSC_TM_helix"/>
</dbReference>
<protein>
    <submittedName>
        <fullName evidence="2">Uncharacterized protein</fullName>
    </submittedName>
</protein>
<dbReference type="STRING" id="1618345.UT18_C0008G0024"/>
<sequence>MNTISWTDAADQISGSLQRVIDYIPNVFTFVVIILLGILFGWAVQTLIVRGLKALNLKPYIDKLGLKAVYPAKFDIIEFLGDLAQWIVIIAFLLPALGALNISDGTLSPVSDIVNFLPKVIIAAVIILIGVVAADFLSRAVEGITAALKAKQSRFLADMARWLVVIAAFLLALNKIEIVGINILDVMTQGLVYGFTAAFAIAFGFGGQDVARDILQRFRKNLPK</sequence>
<feature type="transmembrane region" description="Helical" evidence="1">
    <location>
        <begin position="83"/>
        <end position="100"/>
    </location>
</feature>
<dbReference type="Proteomes" id="UP000034207">
    <property type="component" value="Unassembled WGS sequence"/>
</dbReference>
<evidence type="ECO:0000313" key="3">
    <source>
        <dbReference type="Proteomes" id="UP000034207"/>
    </source>
</evidence>
<feature type="transmembrane region" description="Helical" evidence="1">
    <location>
        <begin position="162"/>
        <end position="184"/>
    </location>
</feature>
<feature type="transmembrane region" description="Helical" evidence="1">
    <location>
        <begin position="190"/>
        <end position="211"/>
    </location>
</feature>
<gene>
    <name evidence="2" type="ORF">UT18_C0008G0024</name>
</gene>
<dbReference type="EMBL" id="LBVV01000008">
    <property type="protein sequence ID" value="KKQ94719.1"/>
    <property type="molecule type" value="Genomic_DNA"/>
</dbReference>
<proteinExistence type="predicted"/>
<comment type="caution">
    <text evidence="2">The sequence shown here is derived from an EMBL/GenBank/DDBJ whole genome shotgun (WGS) entry which is preliminary data.</text>
</comment>
<name>A0A0G0P9C1_UNCC2</name>
<evidence type="ECO:0000313" key="2">
    <source>
        <dbReference type="EMBL" id="KKQ94719.1"/>
    </source>
</evidence>